<evidence type="ECO:0000313" key="2">
    <source>
        <dbReference type="Proteomes" id="UP000467840"/>
    </source>
</evidence>
<evidence type="ECO:0000313" key="1">
    <source>
        <dbReference type="EMBL" id="KAF2320189.1"/>
    </source>
</evidence>
<protein>
    <submittedName>
        <fullName evidence="1">Uncharacterized protein</fullName>
    </submittedName>
</protein>
<gene>
    <name evidence="1" type="ORF">GH714_025176</name>
</gene>
<keyword evidence="2" id="KW-1185">Reference proteome</keyword>
<dbReference type="Proteomes" id="UP000467840">
    <property type="component" value="Chromosome 10"/>
</dbReference>
<comment type="caution">
    <text evidence="1">The sequence shown here is derived from an EMBL/GenBank/DDBJ whole genome shotgun (WGS) entry which is preliminary data.</text>
</comment>
<dbReference type="EMBL" id="JAAGAX010000003">
    <property type="protein sequence ID" value="KAF2320189.1"/>
    <property type="molecule type" value="Genomic_DNA"/>
</dbReference>
<proteinExistence type="predicted"/>
<accession>A0A6A6N7L6</accession>
<sequence length="215" mass="24927">MWMNRGTNSVDRIPMWMNRGRIRWQNSDVDEQGDEFGGQNSGTKVLLQFFNIWTPSVIKLMFDQGMAEIVAASAGTSAVVVEAYKDARNAADSIDEMRYYEKSLDKNYEKLQDAIKKVYARKGDLLVKINRDRTKQATEECNVWMGSVKKLEKEVLALKAEYEEEKSHKFKSVRLCPRSNLSKRMVEKLLRYKVVGQRGAILELTFWLRDQQNLS</sequence>
<reference evidence="1 2" key="1">
    <citation type="journal article" date="2020" name="Mol. Plant">
        <title>The Chromosome-Based Rubber Tree Genome Provides New Insights into Spurge Genome Evolution and Rubber Biosynthesis.</title>
        <authorList>
            <person name="Liu J."/>
            <person name="Shi C."/>
            <person name="Shi C.C."/>
            <person name="Li W."/>
            <person name="Zhang Q.J."/>
            <person name="Zhang Y."/>
            <person name="Li K."/>
            <person name="Lu H.F."/>
            <person name="Shi C."/>
            <person name="Zhu S.T."/>
            <person name="Xiao Z.Y."/>
            <person name="Nan H."/>
            <person name="Yue Y."/>
            <person name="Zhu X.G."/>
            <person name="Wu Y."/>
            <person name="Hong X.N."/>
            <person name="Fan G.Y."/>
            <person name="Tong Y."/>
            <person name="Zhang D."/>
            <person name="Mao C.L."/>
            <person name="Liu Y.L."/>
            <person name="Hao S.J."/>
            <person name="Liu W.Q."/>
            <person name="Lv M.Q."/>
            <person name="Zhang H.B."/>
            <person name="Liu Y."/>
            <person name="Hu-Tang G.R."/>
            <person name="Wang J.P."/>
            <person name="Wang J.H."/>
            <person name="Sun Y.H."/>
            <person name="Ni S.B."/>
            <person name="Chen W.B."/>
            <person name="Zhang X.C."/>
            <person name="Jiao Y.N."/>
            <person name="Eichler E.E."/>
            <person name="Li G.H."/>
            <person name="Liu X."/>
            <person name="Gao L.Z."/>
        </authorList>
    </citation>
    <scope>NUCLEOTIDE SEQUENCE [LARGE SCALE GENOMIC DNA]</scope>
    <source>
        <strain evidence="2">cv. GT1</strain>
        <tissue evidence="1">Leaf</tissue>
    </source>
</reference>
<dbReference type="AlphaFoldDB" id="A0A6A6N7L6"/>
<organism evidence="1 2">
    <name type="scientific">Hevea brasiliensis</name>
    <name type="common">Para rubber tree</name>
    <name type="synonym">Siphonia brasiliensis</name>
    <dbReference type="NCBI Taxonomy" id="3981"/>
    <lineage>
        <taxon>Eukaryota</taxon>
        <taxon>Viridiplantae</taxon>
        <taxon>Streptophyta</taxon>
        <taxon>Embryophyta</taxon>
        <taxon>Tracheophyta</taxon>
        <taxon>Spermatophyta</taxon>
        <taxon>Magnoliopsida</taxon>
        <taxon>eudicotyledons</taxon>
        <taxon>Gunneridae</taxon>
        <taxon>Pentapetalae</taxon>
        <taxon>rosids</taxon>
        <taxon>fabids</taxon>
        <taxon>Malpighiales</taxon>
        <taxon>Euphorbiaceae</taxon>
        <taxon>Crotonoideae</taxon>
        <taxon>Micrandreae</taxon>
        <taxon>Hevea</taxon>
    </lineage>
</organism>
<name>A0A6A6N7L6_HEVBR</name>